<feature type="transmembrane region" description="Helical" evidence="7">
    <location>
        <begin position="99"/>
        <end position="121"/>
    </location>
</feature>
<name>A0ABR4HFB5_9EURO</name>
<keyword evidence="2" id="KW-0813">Transport</keyword>
<evidence type="ECO:0000256" key="2">
    <source>
        <dbReference type="ARBA" id="ARBA00022448"/>
    </source>
</evidence>
<dbReference type="Pfam" id="PF13520">
    <property type="entry name" value="AA_permease_2"/>
    <property type="match status" value="1"/>
</dbReference>
<gene>
    <name evidence="8" type="ORF">BJX63DRAFT_442629</name>
</gene>
<feature type="transmembrane region" description="Helical" evidence="7">
    <location>
        <begin position="485"/>
        <end position="505"/>
    </location>
</feature>
<organism evidence="8 9">
    <name type="scientific">Aspergillus granulosus</name>
    <dbReference type="NCBI Taxonomy" id="176169"/>
    <lineage>
        <taxon>Eukaryota</taxon>
        <taxon>Fungi</taxon>
        <taxon>Dikarya</taxon>
        <taxon>Ascomycota</taxon>
        <taxon>Pezizomycotina</taxon>
        <taxon>Eurotiomycetes</taxon>
        <taxon>Eurotiomycetidae</taxon>
        <taxon>Eurotiales</taxon>
        <taxon>Aspergillaceae</taxon>
        <taxon>Aspergillus</taxon>
        <taxon>Aspergillus subgen. Nidulantes</taxon>
    </lineage>
</organism>
<keyword evidence="5 7" id="KW-0472">Membrane</keyword>
<dbReference type="PANTHER" id="PTHR45649:SF29">
    <property type="entry name" value="AMINO ACID TRANSPORTER (EUROFUNG)"/>
    <property type="match status" value="1"/>
</dbReference>
<reference evidence="8 9" key="1">
    <citation type="submission" date="2024-07" db="EMBL/GenBank/DDBJ databases">
        <title>Section-level genome sequencing and comparative genomics of Aspergillus sections Usti and Cavernicolus.</title>
        <authorList>
            <consortium name="Lawrence Berkeley National Laboratory"/>
            <person name="Nybo J.L."/>
            <person name="Vesth T.C."/>
            <person name="Theobald S."/>
            <person name="Frisvad J.C."/>
            <person name="Larsen T.O."/>
            <person name="Kjaerboelling I."/>
            <person name="Rothschild-Mancinelli K."/>
            <person name="Lyhne E.K."/>
            <person name="Kogle M.E."/>
            <person name="Barry K."/>
            <person name="Clum A."/>
            <person name="Na H."/>
            <person name="Ledsgaard L."/>
            <person name="Lin J."/>
            <person name="Lipzen A."/>
            <person name="Kuo A."/>
            <person name="Riley R."/>
            <person name="Mondo S."/>
            <person name="Labutti K."/>
            <person name="Haridas S."/>
            <person name="Pangalinan J."/>
            <person name="Salamov A.A."/>
            <person name="Simmons B.A."/>
            <person name="Magnuson J.K."/>
            <person name="Chen J."/>
            <person name="Drula E."/>
            <person name="Henrissat B."/>
            <person name="Wiebenga A."/>
            <person name="Lubbers R.J."/>
            <person name="Gomes A.C."/>
            <person name="Makela M.R."/>
            <person name="Stajich J."/>
            <person name="Grigoriev I.V."/>
            <person name="Mortensen U.H."/>
            <person name="De Vries R.P."/>
            <person name="Baker S.E."/>
            <person name="Andersen M.R."/>
        </authorList>
    </citation>
    <scope>NUCLEOTIDE SEQUENCE [LARGE SCALE GENOMIC DNA]</scope>
    <source>
        <strain evidence="8 9">CBS 588.65</strain>
    </source>
</reference>
<feature type="transmembrane region" description="Helical" evidence="7">
    <location>
        <begin position="255"/>
        <end position="277"/>
    </location>
</feature>
<dbReference type="EMBL" id="JBFXLT010000035">
    <property type="protein sequence ID" value="KAL2814186.1"/>
    <property type="molecule type" value="Genomic_DNA"/>
</dbReference>
<accession>A0ABR4HFB5</accession>
<evidence type="ECO:0000256" key="1">
    <source>
        <dbReference type="ARBA" id="ARBA00004141"/>
    </source>
</evidence>
<protein>
    <submittedName>
        <fullName evidence="8">Amino acid/polyamine transporter I</fullName>
    </submittedName>
</protein>
<evidence type="ECO:0000256" key="5">
    <source>
        <dbReference type="ARBA" id="ARBA00023136"/>
    </source>
</evidence>
<feature type="transmembrane region" description="Helical" evidence="7">
    <location>
        <begin position="203"/>
        <end position="223"/>
    </location>
</feature>
<evidence type="ECO:0000313" key="8">
    <source>
        <dbReference type="EMBL" id="KAL2814186.1"/>
    </source>
</evidence>
<dbReference type="InterPro" id="IPR002293">
    <property type="entry name" value="AA/rel_permease1"/>
</dbReference>
<feature type="transmembrane region" description="Helical" evidence="7">
    <location>
        <begin position="419"/>
        <end position="438"/>
    </location>
</feature>
<proteinExistence type="predicted"/>
<dbReference type="Proteomes" id="UP001610334">
    <property type="component" value="Unassembled WGS sequence"/>
</dbReference>
<evidence type="ECO:0000256" key="7">
    <source>
        <dbReference type="SAM" id="Phobius"/>
    </source>
</evidence>
<feature type="transmembrane region" description="Helical" evidence="7">
    <location>
        <begin position="177"/>
        <end position="196"/>
    </location>
</feature>
<feature type="transmembrane region" description="Helical" evidence="7">
    <location>
        <begin position="298"/>
        <end position="322"/>
    </location>
</feature>
<evidence type="ECO:0000256" key="3">
    <source>
        <dbReference type="ARBA" id="ARBA00022692"/>
    </source>
</evidence>
<sequence length="537" mass="58345">MSAPSMPAEINPAERSCTAENTKNDLEKSSADVLDNGTIEAFGYVPAYRRVVGALVGFCIVISLTSPLGAIMVAGVYPITYAGYWGLSWGWILPNIMMIPQVIAVAELCSSMPVNGAFYWWAAALAPRRASRAVAFIMGWLNILSLATHLASFSYAVGSSLGQTIGYFVEGFVATRPQLMGMAMGTVTLWASLILLRLEKVSIVMMTTAAVLLLSCIAFIIALPATHAAQGLPFAAAADVFGDFINYSAWPDTGIAVLLSFSCALWVNTLWIAPVYVTEETQEARVRAPKAIIQSFSCTAIVGAIICLIFAFCIHDMDAAALDETGFPLFSLIHRHWGTNETAAFLLIGSVFSCLGGSGMLLTYATQIAAFARDGGLPLSSYLVRVHKRTNTPLFAAALLVLLTYLLLLLSLSANASDIVYSMATLANLLMWCVPITLRLFAEEKWVPGPFYTGRRLSWWIHFVAAVVTAFFLIARVFPPSGRTLPLNVVVIIGVIVLAAIVFFFTKEFQGLDLDALEVWRHEYQQQRLGGSVDRRD</sequence>
<dbReference type="PANTHER" id="PTHR45649">
    <property type="entry name" value="AMINO-ACID PERMEASE BAT1"/>
    <property type="match status" value="1"/>
</dbReference>
<evidence type="ECO:0000313" key="9">
    <source>
        <dbReference type="Proteomes" id="UP001610334"/>
    </source>
</evidence>
<feature type="region of interest" description="Disordered" evidence="6">
    <location>
        <begin position="1"/>
        <end position="22"/>
    </location>
</feature>
<feature type="transmembrane region" description="Helical" evidence="7">
    <location>
        <begin position="459"/>
        <end position="479"/>
    </location>
</feature>
<feature type="transmembrane region" description="Helical" evidence="7">
    <location>
        <begin position="133"/>
        <end position="157"/>
    </location>
</feature>
<keyword evidence="3 7" id="KW-0812">Transmembrane</keyword>
<keyword evidence="9" id="KW-1185">Reference proteome</keyword>
<dbReference type="Gene3D" id="1.20.1740.10">
    <property type="entry name" value="Amino acid/polyamine transporter I"/>
    <property type="match status" value="1"/>
</dbReference>
<evidence type="ECO:0000256" key="6">
    <source>
        <dbReference type="SAM" id="MobiDB-lite"/>
    </source>
</evidence>
<feature type="transmembrane region" description="Helical" evidence="7">
    <location>
        <begin position="51"/>
        <end position="79"/>
    </location>
</feature>
<comment type="subcellular location">
    <subcellularLocation>
        <location evidence="1">Membrane</location>
        <topology evidence="1">Multi-pass membrane protein</topology>
    </subcellularLocation>
</comment>
<feature type="transmembrane region" description="Helical" evidence="7">
    <location>
        <begin position="393"/>
        <end position="413"/>
    </location>
</feature>
<keyword evidence="4 7" id="KW-1133">Transmembrane helix</keyword>
<dbReference type="PIRSF" id="PIRSF006060">
    <property type="entry name" value="AA_transporter"/>
    <property type="match status" value="1"/>
</dbReference>
<evidence type="ECO:0000256" key="4">
    <source>
        <dbReference type="ARBA" id="ARBA00022989"/>
    </source>
</evidence>
<comment type="caution">
    <text evidence="8">The sequence shown here is derived from an EMBL/GenBank/DDBJ whole genome shotgun (WGS) entry which is preliminary data.</text>
</comment>
<feature type="transmembrane region" description="Helical" evidence="7">
    <location>
        <begin position="342"/>
        <end position="372"/>
    </location>
</feature>